<dbReference type="STRING" id="4829.A0A163J011"/>
<evidence type="ECO:0000313" key="1">
    <source>
        <dbReference type="EMBL" id="SAL96354.1"/>
    </source>
</evidence>
<keyword evidence="2" id="KW-1185">Reference proteome</keyword>
<dbReference type="PANTHER" id="PTHR10492">
    <property type="match status" value="1"/>
</dbReference>
<dbReference type="EMBL" id="LT550934">
    <property type="protein sequence ID" value="SAL96354.1"/>
    <property type="molecule type" value="Genomic_DNA"/>
</dbReference>
<name>A0A163J011_ABSGL</name>
<dbReference type="InParanoid" id="A0A163J011"/>
<dbReference type="AlphaFoldDB" id="A0A163J011"/>
<protein>
    <submittedName>
        <fullName evidence="1">Uncharacterized protein</fullName>
    </submittedName>
</protein>
<dbReference type="OrthoDB" id="2274033at2759"/>
<reference evidence="1" key="1">
    <citation type="submission" date="2016-04" db="EMBL/GenBank/DDBJ databases">
        <authorList>
            <person name="Evans L.H."/>
            <person name="Alamgir A."/>
            <person name="Owens N."/>
            <person name="Weber N.D."/>
            <person name="Virtaneva K."/>
            <person name="Barbian K."/>
            <person name="Babar A."/>
            <person name="Rosenke K."/>
        </authorList>
    </citation>
    <scope>NUCLEOTIDE SEQUENCE [LARGE SCALE GENOMIC DNA]</scope>
    <source>
        <strain evidence="1">CBS 101.48</strain>
    </source>
</reference>
<dbReference type="Proteomes" id="UP000078561">
    <property type="component" value="Unassembled WGS sequence"/>
</dbReference>
<proteinExistence type="predicted"/>
<sequence>MHFVRTKEVTAAEGVEVGHREESQAWFCLIRQRQWKRRTQPPFKNCVTRMYTVSLKNMELFSLRLLLLTVPGVTCYEDLRTFEGTLHETFQAAANAHGLLESDSEWHRCLNEAEELAPFASMVRRLFCYILVNCSPADPYELWVQHRDRLSDDYFYQLRATLGMSTHEELDQENIEIIYKRTLGDIDHHLQKLGFQLSDYPSMPQETISTFDSLPTLQSLEILELREYADINHQSSLLAQNYAPPE</sequence>
<evidence type="ECO:0000313" key="2">
    <source>
        <dbReference type="Proteomes" id="UP000078561"/>
    </source>
</evidence>
<dbReference type="PANTHER" id="PTHR10492:SF57">
    <property type="entry name" value="ATP-DEPENDENT DNA HELICASE"/>
    <property type="match status" value="1"/>
</dbReference>
<gene>
    <name evidence="1" type="primary">ABSGL_01752.1 scaffold 2115</name>
</gene>
<accession>A0A163J011</accession>
<organism evidence="1">
    <name type="scientific">Absidia glauca</name>
    <name type="common">Pin mould</name>
    <dbReference type="NCBI Taxonomy" id="4829"/>
    <lineage>
        <taxon>Eukaryota</taxon>
        <taxon>Fungi</taxon>
        <taxon>Fungi incertae sedis</taxon>
        <taxon>Mucoromycota</taxon>
        <taxon>Mucoromycotina</taxon>
        <taxon>Mucoromycetes</taxon>
        <taxon>Mucorales</taxon>
        <taxon>Cunninghamellaceae</taxon>
        <taxon>Absidia</taxon>
    </lineage>
</organism>